<dbReference type="Proteomes" id="UP000199662">
    <property type="component" value="Unassembled WGS sequence"/>
</dbReference>
<dbReference type="NCBIfam" id="TIGR00275">
    <property type="entry name" value="aminoacetone oxidase family FAD-binding enzyme"/>
    <property type="match status" value="1"/>
</dbReference>
<comment type="cofactor">
    <cofactor evidence="1">
        <name>FAD</name>
        <dbReference type="ChEBI" id="CHEBI:57692"/>
    </cofactor>
</comment>
<feature type="domain" description="RsdA/BaiN/AoA(So)-like Rossmann fold-like" evidence="4">
    <location>
        <begin position="3"/>
        <end position="407"/>
    </location>
</feature>
<dbReference type="PRINTS" id="PR00411">
    <property type="entry name" value="PNDRDTASEI"/>
</dbReference>
<sequence length="413" mass="44434">MEKIIVVGGGPAGLMAAVKAAENGSEVLLLEKMNRVGKKMLITGKGRCNITNTAQIPELIKNITGNGAFLNSTIRAFDNEDVIAFFNGLGLSTKIERGGRIFPESDKAADVVGSMLRALHRLGVKIEVNQVIDHILVKNSTVCGVKTKTGKIYEGDAVILATGGASYPGTGSTGDGYAMAKNLGHSVVPIKPSLVPLETKESWIKSVQGLSLKNVKVTALADGEKIGEDFGEMLFTHFGVSGPIILSLSRVVTEQLQQGKKVELSINLKPALTPEVLDKRIQRDFEKFIRKQIKNSLHELLPAKLIDVMIGLASLEPDKEIHQVTKEERLRLVNAIEHLTLTVTKTRPIAEAIVTAGGIEVKEINPKTMESKLVKHLYFAGEVIDIDGYTGGFNLQAAFSTGAAAGQYAAWSD</sequence>
<evidence type="ECO:0008006" key="8">
    <source>
        <dbReference type="Google" id="ProtNLM"/>
    </source>
</evidence>
<dbReference type="InterPro" id="IPR055178">
    <property type="entry name" value="RsdA/BaiN/AoA(So)-like_dom"/>
</dbReference>
<reference evidence="6 7" key="1">
    <citation type="submission" date="2016-10" db="EMBL/GenBank/DDBJ databases">
        <authorList>
            <person name="de Groot N.N."/>
        </authorList>
    </citation>
    <scope>NUCLEOTIDE SEQUENCE [LARGE SCALE GENOMIC DNA]</scope>
    <source>
        <strain evidence="6 7">DSM 2179</strain>
    </source>
</reference>
<organism evidence="6 7">
    <name type="scientific">Propionispira arboris</name>
    <dbReference type="NCBI Taxonomy" id="84035"/>
    <lineage>
        <taxon>Bacteria</taxon>
        <taxon>Bacillati</taxon>
        <taxon>Bacillota</taxon>
        <taxon>Negativicutes</taxon>
        <taxon>Selenomonadales</taxon>
        <taxon>Selenomonadaceae</taxon>
        <taxon>Propionispira</taxon>
    </lineage>
</organism>
<dbReference type="PANTHER" id="PTHR42887">
    <property type="entry name" value="OS12G0638800 PROTEIN"/>
    <property type="match status" value="1"/>
</dbReference>
<evidence type="ECO:0000259" key="4">
    <source>
        <dbReference type="Pfam" id="PF03486"/>
    </source>
</evidence>
<dbReference type="Pfam" id="PF03486">
    <property type="entry name" value="HI0933_like"/>
    <property type="match status" value="1"/>
</dbReference>
<evidence type="ECO:0000259" key="5">
    <source>
        <dbReference type="Pfam" id="PF22780"/>
    </source>
</evidence>
<dbReference type="InterPro" id="IPR023166">
    <property type="entry name" value="BaiN-like_dom_sf"/>
</dbReference>
<evidence type="ECO:0000256" key="3">
    <source>
        <dbReference type="ARBA" id="ARBA00022827"/>
    </source>
</evidence>
<dbReference type="PRINTS" id="PR00368">
    <property type="entry name" value="FADPNR"/>
</dbReference>
<keyword evidence="7" id="KW-1185">Reference proteome</keyword>
<evidence type="ECO:0000256" key="2">
    <source>
        <dbReference type="ARBA" id="ARBA00022630"/>
    </source>
</evidence>
<dbReference type="SUPFAM" id="SSF51905">
    <property type="entry name" value="FAD/NAD(P)-binding domain"/>
    <property type="match status" value="1"/>
</dbReference>
<dbReference type="Gene3D" id="1.10.8.260">
    <property type="entry name" value="HI0933 insert domain-like"/>
    <property type="match status" value="1"/>
</dbReference>
<dbReference type="Gene3D" id="3.50.50.60">
    <property type="entry name" value="FAD/NAD(P)-binding domain"/>
    <property type="match status" value="1"/>
</dbReference>
<dbReference type="InterPro" id="IPR004792">
    <property type="entry name" value="BaiN-like"/>
</dbReference>
<evidence type="ECO:0000313" key="6">
    <source>
        <dbReference type="EMBL" id="SEJ07116.1"/>
    </source>
</evidence>
<proteinExistence type="predicted"/>
<gene>
    <name evidence="6" type="ORF">SAMN05660742_10352</name>
</gene>
<dbReference type="Pfam" id="PF22780">
    <property type="entry name" value="HI0933_like_1st"/>
    <property type="match status" value="1"/>
</dbReference>
<keyword evidence="2" id="KW-0285">Flavoprotein</keyword>
<dbReference type="Gene3D" id="2.40.30.10">
    <property type="entry name" value="Translation factors"/>
    <property type="match status" value="1"/>
</dbReference>
<name>A0A1H6VTQ5_9FIRM</name>
<dbReference type="AlphaFoldDB" id="A0A1H6VTQ5"/>
<dbReference type="EMBL" id="FNZK01000003">
    <property type="protein sequence ID" value="SEJ07116.1"/>
    <property type="molecule type" value="Genomic_DNA"/>
</dbReference>
<dbReference type="PANTHER" id="PTHR42887:SF2">
    <property type="entry name" value="OS12G0638800 PROTEIN"/>
    <property type="match status" value="1"/>
</dbReference>
<dbReference type="RefSeq" id="WP_091829359.1">
    <property type="nucleotide sequence ID" value="NZ_FNZK01000003.1"/>
</dbReference>
<dbReference type="InterPro" id="IPR036188">
    <property type="entry name" value="FAD/NAD-bd_sf"/>
</dbReference>
<keyword evidence="3" id="KW-0274">FAD</keyword>
<dbReference type="InterPro" id="IPR057661">
    <property type="entry name" value="RsdA/BaiN/AoA(So)_Rossmann"/>
</dbReference>
<protein>
    <recommendedName>
        <fullName evidence="8">Aminoacetone oxidase family FAD-binding enzyme</fullName>
    </recommendedName>
</protein>
<evidence type="ECO:0000313" key="7">
    <source>
        <dbReference type="Proteomes" id="UP000199662"/>
    </source>
</evidence>
<dbReference type="SUPFAM" id="SSF160996">
    <property type="entry name" value="HI0933 insert domain-like"/>
    <property type="match status" value="1"/>
</dbReference>
<evidence type="ECO:0000256" key="1">
    <source>
        <dbReference type="ARBA" id="ARBA00001974"/>
    </source>
</evidence>
<feature type="domain" description="RsdA/BaiN/AoA(So)-like insert" evidence="5">
    <location>
        <begin position="191"/>
        <end position="354"/>
    </location>
</feature>
<accession>A0A1H6VTQ5</accession>
<dbReference type="STRING" id="84035.SAMN05660742_10352"/>